<dbReference type="RefSeq" id="WP_077242917.1">
    <property type="nucleotide sequence ID" value="NZ_MTSD02000001.1"/>
</dbReference>
<gene>
    <name evidence="4" type="ORF">BTA35_0202955</name>
</gene>
<dbReference type="STRING" id="966.BTA35_0202955"/>
<keyword evidence="1" id="KW-0808">Transferase</keyword>
<dbReference type="InterPro" id="IPR050065">
    <property type="entry name" value="GlmU-like"/>
</dbReference>
<dbReference type="Proteomes" id="UP000190064">
    <property type="component" value="Unassembled WGS sequence"/>
</dbReference>
<evidence type="ECO:0000313" key="4">
    <source>
        <dbReference type="EMBL" id="OOV88480.1"/>
    </source>
</evidence>
<dbReference type="InterPro" id="IPR029044">
    <property type="entry name" value="Nucleotide-diphossugar_trans"/>
</dbReference>
<dbReference type="SUPFAM" id="SSF53448">
    <property type="entry name" value="Nucleotide-diphospho-sugar transferases"/>
    <property type="match status" value="1"/>
</dbReference>
<reference evidence="4" key="1">
    <citation type="submission" date="2017-02" db="EMBL/GenBank/DDBJ databases">
        <title>Draft Genome Sequence of the Salt Water Bacterium Oceanospirillum linum ATCC 11336.</title>
        <authorList>
            <person name="Trachtenberg A.M."/>
            <person name="Carney J.G."/>
            <person name="Linnane J.D."/>
            <person name="Rheaume B.A."/>
            <person name="Pitts N.L."/>
            <person name="Mykles D.L."/>
            <person name="Maclea K.S."/>
        </authorList>
    </citation>
    <scope>NUCLEOTIDE SEQUENCE [LARGE SCALE GENOMIC DNA]</scope>
    <source>
        <strain evidence="4">ATCC 11336</strain>
    </source>
</reference>
<evidence type="ECO:0000256" key="1">
    <source>
        <dbReference type="ARBA" id="ARBA00022679"/>
    </source>
</evidence>
<accession>A0A1T1HFH8</accession>
<name>A0A1T1HFH8_OCELI</name>
<dbReference type="PANTHER" id="PTHR43584:SF8">
    <property type="entry name" value="N-ACETYLMURAMATE ALPHA-1-PHOSPHATE URIDYLYLTRANSFERASE"/>
    <property type="match status" value="1"/>
</dbReference>
<sequence length="237" mass="25882">MQAMILAAGLGSRMRPLTDHTPKPLLPVAGKPLLEYQIERLVNAGVDSILINVSYLANQIDDFIHSRDWPIPIGLSHEEHPLETAGGIQKALEQGNLDPGKPILLINGDIWCDYNFSNLSELPPHSSGHLILTHNPQHNPDGDFLLAGDGTVHPKRAQIPSQVDSMIPLTFSGISLLAPELIPSSQQQPPPLALGPILRSAAELGLITGEHFEGYWLDVGTPERLQELEEKILKGRE</sequence>
<organism evidence="4 5">
    <name type="scientific">Oceanospirillum linum</name>
    <dbReference type="NCBI Taxonomy" id="966"/>
    <lineage>
        <taxon>Bacteria</taxon>
        <taxon>Pseudomonadati</taxon>
        <taxon>Pseudomonadota</taxon>
        <taxon>Gammaproteobacteria</taxon>
        <taxon>Oceanospirillales</taxon>
        <taxon>Oceanospirillaceae</taxon>
        <taxon>Oceanospirillum</taxon>
    </lineage>
</organism>
<evidence type="ECO:0000256" key="2">
    <source>
        <dbReference type="ARBA" id="ARBA00022695"/>
    </source>
</evidence>
<dbReference type="GO" id="GO:0016779">
    <property type="term" value="F:nucleotidyltransferase activity"/>
    <property type="evidence" value="ECO:0007669"/>
    <property type="project" value="UniProtKB-KW"/>
</dbReference>
<protein>
    <recommendedName>
        <fullName evidence="3">Nucleotidyl transferase domain-containing protein</fullName>
    </recommendedName>
</protein>
<feature type="domain" description="Nucleotidyl transferase" evidence="3">
    <location>
        <begin position="3"/>
        <end position="121"/>
    </location>
</feature>
<evidence type="ECO:0000259" key="3">
    <source>
        <dbReference type="Pfam" id="PF00483"/>
    </source>
</evidence>
<dbReference type="InterPro" id="IPR005835">
    <property type="entry name" value="NTP_transferase_dom"/>
</dbReference>
<dbReference type="Gene3D" id="3.90.550.10">
    <property type="entry name" value="Spore Coat Polysaccharide Biosynthesis Protein SpsA, Chain A"/>
    <property type="match status" value="1"/>
</dbReference>
<dbReference type="PANTHER" id="PTHR43584">
    <property type="entry name" value="NUCLEOTIDYL TRANSFERASE"/>
    <property type="match status" value="1"/>
</dbReference>
<dbReference type="CDD" id="cd06422">
    <property type="entry name" value="NTP_transferase_like_1"/>
    <property type="match status" value="1"/>
</dbReference>
<dbReference type="EMBL" id="MTSD02000001">
    <property type="protein sequence ID" value="OOV88480.1"/>
    <property type="molecule type" value="Genomic_DNA"/>
</dbReference>
<keyword evidence="5" id="KW-1185">Reference proteome</keyword>
<keyword evidence="2" id="KW-0548">Nucleotidyltransferase</keyword>
<comment type="caution">
    <text evidence="4">The sequence shown here is derived from an EMBL/GenBank/DDBJ whole genome shotgun (WGS) entry which is preliminary data.</text>
</comment>
<proteinExistence type="predicted"/>
<evidence type="ECO:0000313" key="5">
    <source>
        <dbReference type="Proteomes" id="UP000190064"/>
    </source>
</evidence>
<dbReference type="AlphaFoldDB" id="A0A1T1HFH8"/>
<dbReference type="Pfam" id="PF00483">
    <property type="entry name" value="NTP_transferase"/>
    <property type="match status" value="1"/>
</dbReference>